<accession>G0V108</accession>
<evidence type="ECO:0000256" key="2">
    <source>
        <dbReference type="SAM" id="MobiDB-lite"/>
    </source>
</evidence>
<dbReference type="InterPro" id="IPR032714">
    <property type="entry name" value="DZIP1_N"/>
</dbReference>
<feature type="region of interest" description="Disordered" evidence="2">
    <location>
        <begin position="179"/>
        <end position="219"/>
    </location>
</feature>
<evidence type="ECO:0000256" key="1">
    <source>
        <dbReference type="SAM" id="Coils"/>
    </source>
</evidence>
<dbReference type="AlphaFoldDB" id="G0V108"/>
<feature type="region of interest" description="Disordered" evidence="2">
    <location>
        <begin position="470"/>
        <end position="513"/>
    </location>
</feature>
<dbReference type="EMBL" id="HE575324">
    <property type="protein sequence ID" value="CCC95329.1"/>
    <property type="molecule type" value="Genomic_DNA"/>
</dbReference>
<dbReference type="Pfam" id="PF13815">
    <property type="entry name" value="Dzip-like_N"/>
    <property type="match status" value="1"/>
</dbReference>
<feature type="region of interest" description="Disordered" evidence="2">
    <location>
        <begin position="238"/>
        <end position="271"/>
    </location>
</feature>
<feature type="compositionally biased region" description="Polar residues" evidence="2">
    <location>
        <begin position="477"/>
        <end position="493"/>
    </location>
</feature>
<proteinExistence type="predicted"/>
<feature type="compositionally biased region" description="Low complexity" evidence="2">
    <location>
        <begin position="504"/>
        <end position="513"/>
    </location>
</feature>
<protein>
    <submittedName>
        <fullName evidence="4">Uncharacterized protein TCIL3000_11_7680</fullName>
    </submittedName>
</protein>
<evidence type="ECO:0000313" key="4">
    <source>
        <dbReference type="EMBL" id="CCC95329.1"/>
    </source>
</evidence>
<feature type="compositionally biased region" description="Basic and acidic residues" evidence="2">
    <location>
        <begin position="179"/>
        <end position="189"/>
    </location>
</feature>
<feature type="coiled-coil region" evidence="1">
    <location>
        <begin position="109"/>
        <end position="164"/>
    </location>
</feature>
<keyword evidence="1" id="KW-0175">Coiled coil</keyword>
<name>G0V108_TRYCI</name>
<dbReference type="VEuPathDB" id="TriTrypDB:TcIL3000.11.7680"/>
<evidence type="ECO:0000259" key="3">
    <source>
        <dbReference type="Pfam" id="PF13815"/>
    </source>
</evidence>
<reference evidence="4" key="1">
    <citation type="journal article" date="2012" name="Proc. Natl. Acad. Sci. U.S.A.">
        <title>Antigenic diversity is generated by distinct evolutionary mechanisms in African trypanosome species.</title>
        <authorList>
            <person name="Jackson A.P."/>
            <person name="Berry A."/>
            <person name="Aslett M."/>
            <person name="Allison H.C."/>
            <person name="Burton P."/>
            <person name="Vavrova-Anderson J."/>
            <person name="Brown R."/>
            <person name="Browne H."/>
            <person name="Corton N."/>
            <person name="Hauser H."/>
            <person name="Gamble J."/>
            <person name="Gilderthorp R."/>
            <person name="Marcello L."/>
            <person name="McQuillan J."/>
            <person name="Otto T.D."/>
            <person name="Quail M.A."/>
            <person name="Sanders M.J."/>
            <person name="van Tonder A."/>
            <person name="Ginger M.L."/>
            <person name="Field M.C."/>
            <person name="Barry J.D."/>
            <person name="Hertz-Fowler C."/>
            <person name="Berriman M."/>
        </authorList>
    </citation>
    <scope>NUCLEOTIDE SEQUENCE</scope>
    <source>
        <strain evidence="4">IL3000</strain>
    </source>
</reference>
<feature type="domain" description="Cilium assembly protein DZIP1 N-terminal" evidence="3">
    <location>
        <begin position="10"/>
        <end position="129"/>
    </location>
</feature>
<gene>
    <name evidence="4" type="ORF">TCIL3000_11_7680</name>
</gene>
<sequence>MSVKERLQAFRYKTSVREIPWAHLRSIDVAAHRVGPPDLQLMKNLLSIVADCNVASAATPHTSEADVYQLLSLLQLSLQFSLWSQSVMQEEMQEMRSTKSVKEINAKYVEKLEAKLEASRKEVLRLREDCDSHQATCTTLKHRLVQAETTVRCLEKELDSERKLFQKNIARLTIAEQKEGGDNARRQDDTIGTAISAHRRGRGRIASGRSGRALDKHEEPLRERRVEALLNVRKYRSNRDNRSCSSGGTSDSVADSSACAAPTGGSRAARRENHLWNSEVAPLPAATLPDSVMETFRSEVRVAQEQIASSCQTMQASLGSAMKSNINGATNITAGVEKWVTKLCDSVTKEREQEVNEIKYFLNQWKEEAQQMLKSQLSVMLGQLENEFKVQKQQLQEQPSLPLPSTALQAASIPLDVGASVCPHCRQCFSPSSSTAREPESDRHYVKCNACERSVLCRLFNSHICAIKESSESESSGGATQVKASSTLPTSKGMQRPPATRVKNSVVNSSDSS</sequence>
<organism evidence="4">
    <name type="scientific">Trypanosoma congolense (strain IL3000)</name>
    <dbReference type="NCBI Taxonomy" id="1068625"/>
    <lineage>
        <taxon>Eukaryota</taxon>
        <taxon>Discoba</taxon>
        <taxon>Euglenozoa</taxon>
        <taxon>Kinetoplastea</taxon>
        <taxon>Metakinetoplastina</taxon>
        <taxon>Trypanosomatida</taxon>
        <taxon>Trypanosomatidae</taxon>
        <taxon>Trypanosoma</taxon>
        <taxon>Nannomonas</taxon>
    </lineage>
</organism>
<feature type="compositionally biased region" description="Low complexity" evidence="2">
    <location>
        <begin position="250"/>
        <end position="261"/>
    </location>
</feature>